<gene>
    <name evidence="2" type="ORF">NCTC13159_05047</name>
</gene>
<reference evidence="2 3" key="1">
    <citation type="submission" date="2018-06" db="EMBL/GenBank/DDBJ databases">
        <authorList>
            <consortium name="Pathogen Informatics"/>
            <person name="Doyle S."/>
        </authorList>
    </citation>
    <scope>NUCLEOTIDE SEQUENCE [LARGE SCALE GENOMIC DNA]</scope>
    <source>
        <strain evidence="2 3">NCTC13159</strain>
    </source>
</reference>
<comment type="caution">
    <text evidence="2">The sequence shown here is derived from an EMBL/GenBank/DDBJ whole genome shotgun (WGS) entry which is preliminary data.</text>
</comment>
<dbReference type="EMBL" id="UGSJ01000002">
    <property type="protein sequence ID" value="SUD95575.1"/>
    <property type="molecule type" value="Genomic_DNA"/>
</dbReference>
<accession>A0AAJ5D323</accession>
<dbReference type="Proteomes" id="UP000254589">
    <property type="component" value="Unassembled WGS sequence"/>
</dbReference>
<dbReference type="InterPro" id="IPR016032">
    <property type="entry name" value="Sig_transdc_resp-reg_C-effctor"/>
</dbReference>
<organism evidence="2 3">
    <name type="scientific">Pandoraea pulmonicola</name>
    <dbReference type="NCBI Taxonomy" id="93221"/>
    <lineage>
        <taxon>Bacteria</taxon>
        <taxon>Pseudomonadati</taxon>
        <taxon>Pseudomonadota</taxon>
        <taxon>Betaproteobacteria</taxon>
        <taxon>Burkholderiales</taxon>
        <taxon>Burkholderiaceae</taxon>
        <taxon>Pandoraea</taxon>
    </lineage>
</organism>
<name>A0AAJ5D323_PANPU</name>
<keyword evidence="1" id="KW-1133">Transmembrane helix</keyword>
<evidence type="ECO:0000256" key="1">
    <source>
        <dbReference type="SAM" id="Phobius"/>
    </source>
</evidence>
<dbReference type="SUPFAM" id="SSF46894">
    <property type="entry name" value="C-terminal effector domain of the bipartite response regulators"/>
    <property type="match status" value="1"/>
</dbReference>
<dbReference type="Gene3D" id="1.10.10.10">
    <property type="entry name" value="Winged helix-like DNA-binding domain superfamily/Winged helix DNA-binding domain"/>
    <property type="match status" value="1"/>
</dbReference>
<sequence>MSNEQLLASGTRIDMVFDSTTRILANPKSGQQKYLSRNESRLLQRLWEGPQTKEALIQHIWTSVGVIVTDASYYQLVTQLRNSLDQLGLPKQLVRTIPRYGLELLGPSDPDERDGPAPTAGAVTKVEVDAGQDGEVGPRCDSIEASPSAPADMLPQAAPMTGVRGLATRAWELSAAALLSIAAALVAFIVRRALADATAKIKEIDRPLTVVDWFTKTGSK</sequence>
<dbReference type="RefSeq" id="WP_147284662.1">
    <property type="nucleotide sequence ID" value="NZ_CP010310.2"/>
</dbReference>
<dbReference type="AlphaFoldDB" id="A0AAJ5D323"/>
<evidence type="ECO:0008006" key="4">
    <source>
        <dbReference type="Google" id="ProtNLM"/>
    </source>
</evidence>
<proteinExistence type="predicted"/>
<keyword evidence="1" id="KW-0812">Transmembrane</keyword>
<dbReference type="InterPro" id="IPR036388">
    <property type="entry name" value="WH-like_DNA-bd_sf"/>
</dbReference>
<keyword evidence="1" id="KW-0472">Membrane</keyword>
<dbReference type="GO" id="GO:0006355">
    <property type="term" value="P:regulation of DNA-templated transcription"/>
    <property type="evidence" value="ECO:0007669"/>
    <property type="project" value="InterPro"/>
</dbReference>
<protein>
    <recommendedName>
        <fullName evidence="4">OmpR/PhoB-type domain-containing protein</fullName>
    </recommendedName>
</protein>
<evidence type="ECO:0000313" key="3">
    <source>
        <dbReference type="Proteomes" id="UP000254589"/>
    </source>
</evidence>
<dbReference type="GO" id="GO:0003677">
    <property type="term" value="F:DNA binding"/>
    <property type="evidence" value="ECO:0007669"/>
    <property type="project" value="InterPro"/>
</dbReference>
<feature type="transmembrane region" description="Helical" evidence="1">
    <location>
        <begin position="170"/>
        <end position="190"/>
    </location>
</feature>
<evidence type="ECO:0000313" key="2">
    <source>
        <dbReference type="EMBL" id="SUD95575.1"/>
    </source>
</evidence>